<name>A0A8K0DY04_9ROSA</name>
<comment type="similarity">
    <text evidence="8">Belongs to the HSF family. Class A subfamily.</text>
</comment>
<sequence>MMAVADAGGCTGSSGGGDGGGCCSPPSSFQLLKPMEEMKKAAEEENERSKVVVSVKEEETTVDCGCVACVDGAGSSSSSSLSEEQHQASPPPVSPTAMAKAEEKAVNRVRIKKESIELVDDIVGRDFFGGGSGGNGSCSSSSPLVLPKPMEGLHDSGPPPFLSKTFLMVDDPGTDSIVSWSQARDSFIVWDSHEFSKHLLPKYFKHSNFSSFIRQLNTYGFKKVDPDRWEFANEGFRGGKKHLLKNIKRRSRYSKQQQGPIACGDMGKGGVEAEIETLKQEHNTLEVELLKLRQKQEDSHNELSAVEERIQRAECKQQQMFLFLIKTARNPIFIHQLIQKRMQRNELDGGEISKRRRLRSNPDPESLDEAIDINQSASYRKQFQEQLPMQSTILTEKLAEPVITHPTQTTFSTRTVDATCSYIQDKNAKEMLGTSTPDLSSVYHVMSENLLGEGSIFDEEFSVNDSNFYHELEDLIAKPREWGGYISSLVEQTGCVGSMP</sequence>
<feature type="region of interest" description="Disordered" evidence="10">
    <location>
        <begin position="1"/>
        <end position="28"/>
    </location>
</feature>
<evidence type="ECO:0000256" key="10">
    <source>
        <dbReference type="SAM" id="MobiDB-lite"/>
    </source>
</evidence>
<reference evidence="12" key="1">
    <citation type="submission" date="2020-03" db="EMBL/GenBank/DDBJ databases">
        <title>A high-quality chromosome-level genome assembly of a woody plant with both climbing and erect habits, Rhamnella rubrinervis.</title>
        <authorList>
            <person name="Lu Z."/>
            <person name="Yang Y."/>
            <person name="Zhu X."/>
            <person name="Sun Y."/>
        </authorList>
    </citation>
    <scope>NUCLEOTIDE SEQUENCE</scope>
    <source>
        <strain evidence="12">BYM</strain>
        <tissue evidence="12">Leaf</tissue>
    </source>
</reference>
<dbReference type="GO" id="GO:0003700">
    <property type="term" value="F:DNA-binding transcription factor activity"/>
    <property type="evidence" value="ECO:0007669"/>
    <property type="project" value="InterPro"/>
</dbReference>
<dbReference type="GO" id="GO:0000978">
    <property type="term" value="F:RNA polymerase II cis-regulatory region sequence-specific DNA binding"/>
    <property type="evidence" value="ECO:0007669"/>
    <property type="project" value="TreeGrafter"/>
</dbReference>
<organism evidence="12 13">
    <name type="scientific">Rhamnella rubrinervis</name>
    <dbReference type="NCBI Taxonomy" id="2594499"/>
    <lineage>
        <taxon>Eukaryota</taxon>
        <taxon>Viridiplantae</taxon>
        <taxon>Streptophyta</taxon>
        <taxon>Embryophyta</taxon>
        <taxon>Tracheophyta</taxon>
        <taxon>Spermatophyta</taxon>
        <taxon>Magnoliopsida</taxon>
        <taxon>eudicotyledons</taxon>
        <taxon>Gunneridae</taxon>
        <taxon>Pentapetalae</taxon>
        <taxon>rosids</taxon>
        <taxon>fabids</taxon>
        <taxon>Rosales</taxon>
        <taxon>Rhamnaceae</taxon>
        <taxon>rhamnoid group</taxon>
        <taxon>Rhamneae</taxon>
        <taxon>Rhamnella</taxon>
    </lineage>
</organism>
<evidence type="ECO:0000256" key="8">
    <source>
        <dbReference type="ARBA" id="ARBA00061350"/>
    </source>
</evidence>
<dbReference type="AlphaFoldDB" id="A0A8K0DY04"/>
<keyword evidence="3" id="KW-0805">Transcription regulation</keyword>
<keyword evidence="13" id="KW-1185">Reference proteome</keyword>
<evidence type="ECO:0000256" key="9">
    <source>
        <dbReference type="SAM" id="Coils"/>
    </source>
</evidence>
<dbReference type="PRINTS" id="PR00056">
    <property type="entry name" value="HSFDOMAIN"/>
</dbReference>
<feature type="domain" description="HSF-type DNA-binding" evidence="11">
    <location>
        <begin position="200"/>
        <end position="224"/>
    </location>
</feature>
<protein>
    <recommendedName>
        <fullName evidence="11">HSF-type DNA-binding domain-containing protein</fullName>
    </recommendedName>
</protein>
<dbReference type="SMART" id="SM00415">
    <property type="entry name" value="HSF"/>
    <property type="match status" value="1"/>
</dbReference>
<proteinExistence type="inferred from homology"/>
<evidence type="ECO:0000256" key="3">
    <source>
        <dbReference type="ARBA" id="ARBA00023015"/>
    </source>
</evidence>
<dbReference type="GO" id="GO:0005634">
    <property type="term" value="C:nucleus"/>
    <property type="evidence" value="ECO:0007669"/>
    <property type="project" value="UniProtKB-SubCell"/>
</dbReference>
<evidence type="ECO:0000313" key="13">
    <source>
        <dbReference type="Proteomes" id="UP000796880"/>
    </source>
</evidence>
<gene>
    <name evidence="12" type="ORF">FNV43_RR17900</name>
</gene>
<dbReference type="InterPro" id="IPR036390">
    <property type="entry name" value="WH_DNA-bd_sf"/>
</dbReference>
<evidence type="ECO:0000256" key="1">
    <source>
        <dbReference type="ARBA" id="ARBA00004123"/>
    </source>
</evidence>
<dbReference type="PANTHER" id="PTHR10015:SF298">
    <property type="entry name" value="HEAT STRESS TRANSCRIPTION FACTOR A-9"/>
    <property type="match status" value="1"/>
</dbReference>
<evidence type="ECO:0000256" key="4">
    <source>
        <dbReference type="ARBA" id="ARBA00023016"/>
    </source>
</evidence>
<feature type="coiled-coil region" evidence="9">
    <location>
        <begin position="268"/>
        <end position="316"/>
    </location>
</feature>
<evidence type="ECO:0000256" key="2">
    <source>
        <dbReference type="ARBA" id="ARBA00022553"/>
    </source>
</evidence>
<dbReference type="PANTHER" id="PTHR10015">
    <property type="entry name" value="HEAT SHOCK TRANSCRIPTION FACTOR"/>
    <property type="match status" value="1"/>
</dbReference>
<feature type="region of interest" description="Disordered" evidence="10">
    <location>
        <begin position="348"/>
        <end position="367"/>
    </location>
</feature>
<evidence type="ECO:0000256" key="7">
    <source>
        <dbReference type="ARBA" id="ARBA00023242"/>
    </source>
</evidence>
<accession>A0A8K0DY04</accession>
<comment type="caution">
    <text evidence="12">The sequence shown here is derived from an EMBL/GenBank/DDBJ whole genome shotgun (WGS) entry which is preliminary data.</text>
</comment>
<keyword evidence="6" id="KW-0804">Transcription</keyword>
<comment type="subcellular location">
    <subcellularLocation>
        <location evidence="1">Nucleus</location>
    </subcellularLocation>
</comment>
<dbReference type="PROSITE" id="PS00434">
    <property type="entry name" value="HSF_DOMAIN"/>
    <property type="match status" value="1"/>
</dbReference>
<keyword evidence="4" id="KW-0346">Stress response</keyword>
<dbReference type="Proteomes" id="UP000796880">
    <property type="component" value="Unassembled WGS sequence"/>
</dbReference>
<evidence type="ECO:0000256" key="5">
    <source>
        <dbReference type="ARBA" id="ARBA00023125"/>
    </source>
</evidence>
<dbReference type="GO" id="GO:0006357">
    <property type="term" value="P:regulation of transcription by RNA polymerase II"/>
    <property type="evidence" value="ECO:0007669"/>
    <property type="project" value="TreeGrafter"/>
</dbReference>
<dbReference type="Pfam" id="PF00447">
    <property type="entry name" value="HSF_DNA-bind"/>
    <property type="match status" value="1"/>
</dbReference>
<evidence type="ECO:0000313" key="12">
    <source>
        <dbReference type="EMBL" id="KAF3439622.1"/>
    </source>
</evidence>
<keyword evidence="2" id="KW-0597">Phosphoprotein</keyword>
<keyword evidence="9" id="KW-0175">Coiled coil</keyword>
<evidence type="ECO:0000256" key="6">
    <source>
        <dbReference type="ARBA" id="ARBA00023163"/>
    </source>
</evidence>
<dbReference type="SUPFAM" id="SSF46785">
    <property type="entry name" value="Winged helix' DNA-binding domain"/>
    <property type="match status" value="1"/>
</dbReference>
<dbReference type="Gene3D" id="1.10.10.10">
    <property type="entry name" value="Winged helix-like DNA-binding domain superfamily/Winged helix DNA-binding domain"/>
    <property type="match status" value="1"/>
</dbReference>
<dbReference type="EMBL" id="VOIH02000008">
    <property type="protein sequence ID" value="KAF3439622.1"/>
    <property type="molecule type" value="Genomic_DNA"/>
</dbReference>
<keyword evidence="7" id="KW-0539">Nucleus</keyword>
<dbReference type="FunFam" id="1.10.10.10:FF:000057">
    <property type="entry name" value="Heat shock transcription factor 1"/>
    <property type="match status" value="1"/>
</dbReference>
<feature type="region of interest" description="Disordered" evidence="10">
    <location>
        <begin position="77"/>
        <end position="101"/>
    </location>
</feature>
<dbReference type="InterPro" id="IPR036388">
    <property type="entry name" value="WH-like_DNA-bd_sf"/>
</dbReference>
<evidence type="ECO:0000259" key="11">
    <source>
        <dbReference type="PROSITE" id="PS00434"/>
    </source>
</evidence>
<dbReference type="OrthoDB" id="60033at2759"/>
<dbReference type="InterPro" id="IPR000232">
    <property type="entry name" value="HSF_DNA-bd"/>
</dbReference>
<dbReference type="GO" id="GO:0034605">
    <property type="term" value="P:cellular response to heat"/>
    <property type="evidence" value="ECO:0007669"/>
    <property type="project" value="TreeGrafter"/>
</dbReference>
<feature type="compositionally biased region" description="Gly residues" evidence="10">
    <location>
        <begin position="9"/>
        <end position="22"/>
    </location>
</feature>
<keyword evidence="5" id="KW-0238">DNA-binding</keyword>